<keyword evidence="1" id="KW-0175">Coiled coil</keyword>
<dbReference type="RefSeq" id="XP_001418325.1">
    <property type="nucleotide sequence ID" value="XM_001418288.1"/>
</dbReference>
<feature type="compositionally biased region" description="Basic and acidic residues" evidence="2">
    <location>
        <begin position="12"/>
        <end position="26"/>
    </location>
</feature>
<dbReference type="GeneID" id="5002377"/>
<dbReference type="Proteomes" id="UP000001568">
    <property type="component" value="Chromosome 6"/>
</dbReference>
<evidence type="ECO:0000256" key="2">
    <source>
        <dbReference type="SAM" id="MobiDB-lite"/>
    </source>
</evidence>
<name>A4RZF9_OSTLU</name>
<dbReference type="OrthoDB" id="10631031at2759"/>
<feature type="region of interest" description="Disordered" evidence="2">
    <location>
        <begin position="257"/>
        <end position="308"/>
    </location>
</feature>
<organism evidence="3 4">
    <name type="scientific">Ostreococcus lucimarinus (strain CCE9901)</name>
    <dbReference type="NCBI Taxonomy" id="436017"/>
    <lineage>
        <taxon>Eukaryota</taxon>
        <taxon>Viridiplantae</taxon>
        <taxon>Chlorophyta</taxon>
        <taxon>Mamiellophyceae</taxon>
        <taxon>Mamiellales</taxon>
        <taxon>Bathycoccaceae</taxon>
        <taxon>Ostreococcus</taxon>
    </lineage>
</organism>
<feature type="region of interest" description="Disordered" evidence="2">
    <location>
        <begin position="1"/>
        <end position="67"/>
    </location>
</feature>
<dbReference type="HOGENOM" id="CLU_904285_0_0_1"/>
<evidence type="ECO:0000313" key="3">
    <source>
        <dbReference type="EMBL" id="ABO96618.1"/>
    </source>
</evidence>
<reference evidence="3 4" key="1">
    <citation type="journal article" date="2007" name="Proc. Natl. Acad. Sci. U.S.A.">
        <title>The tiny eukaryote Ostreococcus provides genomic insights into the paradox of plankton speciation.</title>
        <authorList>
            <person name="Palenik B."/>
            <person name="Grimwood J."/>
            <person name="Aerts A."/>
            <person name="Rouze P."/>
            <person name="Salamov A."/>
            <person name="Putnam N."/>
            <person name="Dupont C."/>
            <person name="Jorgensen R."/>
            <person name="Derelle E."/>
            <person name="Rombauts S."/>
            <person name="Zhou K."/>
            <person name="Otillar R."/>
            <person name="Merchant S.S."/>
            <person name="Podell S."/>
            <person name="Gaasterland T."/>
            <person name="Napoli C."/>
            <person name="Gendler K."/>
            <person name="Manuell A."/>
            <person name="Tai V."/>
            <person name="Vallon O."/>
            <person name="Piganeau G."/>
            <person name="Jancek S."/>
            <person name="Heijde M."/>
            <person name="Jabbari K."/>
            <person name="Bowler C."/>
            <person name="Lohr M."/>
            <person name="Robbens S."/>
            <person name="Werner G."/>
            <person name="Dubchak I."/>
            <person name="Pazour G.J."/>
            <person name="Ren Q."/>
            <person name="Paulsen I."/>
            <person name="Delwiche C."/>
            <person name="Schmutz J."/>
            <person name="Rokhsar D."/>
            <person name="Van de Peer Y."/>
            <person name="Moreau H."/>
            <person name="Grigoriev I.V."/>
        </authorList>
    </citation>
    <scope>NUCLEOTIDE SEQUENCE [LARGE SCALE GENOMIC DNA]</scope>
    <source>
        <strain evidence="3 4">CCE9901</strain>
    </source>
</reference>
<dbReference type="EMBL" id="CP000586">
    <property type="protein sequence ID" value="ABO96618.1"/>
    <property type="molecule type" value="Genomic_DNA"/>
</dbReference>
<dbReference type="KEGG" id="olu:OSTLU_92947"/>
<feature type="compositionally biased region" description="Basic and acidic residues" evidence="2">
    <location>
        <begin position="299"/>
        <end position="308"/>
    </location>
</feature>
<evidence type="ECO:0000256" key="1">
    <source>
        <dbReference type="SAM" id="Coils"/>
    </source>
</evidence>
<dbReference type="Gramene" id="ABO96618">
    <property type="protein sequence ID" value="ABO96618"/>
    <property type="gene ID" value="OSTLU_92947"/>
</dbReference>
<feature type="compositionally biased region" description="Acidic residues" evidence="2">
    <location>
        <begin position="27"/>
        <end position="36"/>
    </location>
</feature>
<feature type="coiled-coil region" evidence="1">
    <location>
        <begin position="91"/>
        <end position="118"/>
    </location>
</feature>
<dbReference type="AlphaFoldDB" id="A4RZF9"/>
<protein>
    <submittedName>
        <fullName evidence="3">Uncharacterized protein</fullName>
    </submittedName>
</protein>
<keyword evidence="4" id="KW-1185">Reference proteome</keyword>
<proteinExistence type="predicted"/>
<evidence type="ECO:0000313" key="4">
    <source>
        <dbReference type="Proteomes" id="UP000001568"/>
    </source>
</evidence>
<feature type="compositionally biased region" description="Basic and acidic residues" evidence="2">
    <location>
        <begin position="266"/>
        <end position="283"/>
    </location>
</feature>
<accession>A4RZF9</accession>
<sequence length="308" mass="34452">MARKKTKKRPVIARDDVESRATLKSDDETEDYDDADSSPARVPNGVDASRVAFGARASPSRVRGEDEGPVKLCVTVRPQVVVDDDEASMRIDILEEVVEDLKLELDGYRAAARELAIEIEAKDRALEASARDTRHEKTEGRALAVREATARLTDRLEKAEKAVERERGDGDRGRKALETLKKMEAELERRMCDQDEAFELKWAQRVAEANADRDAFRGKLAKLEGEMETVKISEERARSELVSAKRQIDELQLRLARALSAPAPRGNERTDDPRDVVDDDASKPRRGFFSFITGVPEAPKSDRPVVDA</sequence>
<gene>
    <name evidence="3" type="ORF">OSTLU_92947</name>
</gene>
<feature type="compositionally biased region" description="Basic residues" evidence="2">
    <location>
        <begin position="1"/>
        <end position="11"/>
    </location>
</feature>